<organism evidence="1 2">
    <name type="scientific">Flammeovirga pectinis</name>
    <dbReference type="NCBI Taxonomy" id="2494373"/>
    <lineage>
        <taxon>Bacteria</taxon>
        <taxon>Pseudomonadati</taxon>
        <taxon>Bacteroidota</taxon>
        <taxon>Cytophagia</taxon>
        <taxon>Cytophagales</taxon>
        <taxon>Flammeovirgaceae</taxon>
        <taxon>Flammeovirga</taxon>
    </lineage>
</organism>
<dbReference type="AlphaFoldDB" id="A0A3Q9FR33"/>
<evidence type="ECO:0000313" key="2">
    <source>
        <dbReference type="Proteomes" id="UP000267268"/>
    </source>
</evidence>
<evidence type="ECO:0008006" key="3">
    <source>
        <dbReference type="Google" id="ProtNLM"/>
    </source>
</evidence>
<dbReference type="Proteomes" id="UP000267268">
    <property type="component" value="Chromosome 2"/>
</dbReference>
<reference evidence="1 2" key="1">
    <citation type="submission" date="2018-12" db="EMBL/GenBank/DDBJ databases">
        <title>Flammeovirga pectinis sp. nov., isolated from the gut of the Korean scallop, Patinopecten yessoensis.</title>
        <authorList>
            <person name="Bae J.-W."/>
            <person name="Jeong Y.-S."/>
            <person name="Kang W."/>
        </authorList>
    </citation>
    <scope>NUCLEOTIDE SEQUENCE [LARGE SCALE GENOMIC DNA]</scope>
    <source>
        <strain evidence="1 2">L12M1</strain>
    </source>
</reference>
<protein>
    <recommendedName>
        <fullName evidence="3">HEAT repeat domain-containing protein</fullName>
    </recommendedName>
</protein>
<dbReference type="SUPFAM" id="SSF48371">
    <property type="entry name" value="ARM repeat"/>
    <property type="match status" value="1"/>
</dbReference>
<keyword evidence="2" id="KW-1185">Reference proteome</keyword>
<dbReference type="OrthoDB" id="979487at2"/>
<dbReference type="KEGG" id="fll:EI427_23270"/>
<dbReference type="InterPro" id="IPR016024">
    <property type="entry name" value="ARM-type_fold"/>
</dbReference>
<evidence type="ECO:0000313" key="1">
    <source>
        <dbReference type="EMBL" id="AZQ65140.1"/>
    </source>
</evidence>
<gene>
    <name evidence="1" type="ORF">EI427_23270</name>
</gene>
<sequence>MEVIRNKEERDIFIQKILKENKKEWLYNEIRTNDNVYGNKLAWTLTALCEIENDWFGKYTADIIEWLPTFKTQGIKRSLLRSVASLPLSEEKESEWIDYCFDILLNQKSDVAVKVFALELLGKFCERYPELIGELRIAIENGRPFYTAALLARSKMVLSKLSKIGIF</sequence>
<name>A0A3Q9FR33_9BACT</name>
<accession>A0A3Q9FR33</accession>
<proteinExistence type="predicted"/>
<dbReference type="RefSeq" id="WP_126619565.1">
    <property type="nucleotide sequence ID" value="NZ_CP034563.1"/>
</dbReference>
<dbReference type="EMBL" id="CP034563">
    <property type="protein sequence ID" value="AZQ65140.1"/>
    <property type="molecule type" value="Genomic_DNA"/>
</dbReference>